<dbReference type="EMBL" id="KN846951">
    <property type="protein sequence ID" value="KIV86670.1"/>
    <property type="molecule type" value="Genomic_DNA"/>
</dbReference>
<proteinExistence type="predicted"/>
<gene>
    <name evidence="1" type="ORF">PV11_02267</name>
</gene>
<evidence type="ECO:0000313" key="1">
    <source>
        <dbReference type="EMBL" id="KIV86670.1"/>
    </source>
</evidence>
<organism evidence="1 2">
    <name type="scientific">Exophiala sideris</name>
    <dbReference type="NCBI Taxonomy" id="1016849"/>
    <lineage>
        <taxon>Eukaryota</taxon>
        <taxon>Fungi</taxon>
        <taxon>Dikarya</taxon>
        <taxon>Ascomycota</taxon>
        <taxon>Pezizomycotina</taxon>
        <taxon>Eurotiomycetes</taxon>
        <taxon>Chaetothyriomycetidae</taxon>
        <taxon>Chaetothyriales</taxon>
        <taxon>Herpotrichiellaceae</taxon>
        <taxon>Exophiala</taxon>
    </lineage>
</organism>
<accession>A0A0D1WD57</accession>
<reference evidence="1 2" key="1">
    <citation type="submission" date="2015-01" db="EMBL/GenBank/DDBJ databases">
        <title>The Genome Sequence of Exophiala sideris CBS121828.</title>
        <authorList>
            <consortium name="The Broad Institute Genomics Platform"/>
            <person name="Cuomo C."/>
            <person name="de Hoog S."/>
            <person name="Gorbushina A."/>
            <person name="Stielow B."/>
            <person name="Teixiera M."/>
            <person name="Abouelleil A."/>
            <person name="Chapman S.B."/>
            <person name="Priest M."/>
            <person name="Young S.K."/>
            <person name="Wortman J."/>
            <person name="Nusbaum C."/>
            <person name="Birren B."/>
        </authorList>
    </citation>
    <scope>NUCLEOTIDE SEQUENCE [LARGE SCALE GENOMIC DNA]</scope>
    <source>
        <strain evidence="1 2">CBS 121828</strain>
    </source>
</reference>
<dbReference type="Proteomes" id="UP000053599">
    <property type="component" value="Unassembled WGS sequence"/>
</dbReference>
<sequence>MSPQPYDPIGANAISNMKFTFSHKIGSVSYFILSDTGHQEPPVSKVESSGRDPPSLLILPPEIRSMIYRYVFDELKLYTSRTLSWEGAPSAEKKYHLKRKILPENPFALLRTSKEIYNEAEICATFRYFSCFIRGYQCPVCYKPDYSLLHMLSGLRSFTADMQCGARPLRHFLRAYDAVTCPSLRLIDISVFATSVAVPIHLPAVYMDAYLDNELYKSKFVDVVFQLIIRRKLRTSLGSSVLKALNLRNITLKFKIRFFYWGNIGHGLPRMVVADVVATWNKDMFTILTLMDTRKEVKACALDGHVPRFWYETSLEEKEFNRILPRPVVGPGPRNSID</sequence>
<name>A0A0D1WD57_9EURO</name>
<dbReference type="AlphaFoldDB" id="A0A0D1WD57"/>
<dbReference type="HOGENOM" id="CLU_821435_0_0_1"/>
<evidence type="ECO:0000313" key="2">
    <source>
        <dbReference type="Proteomes" id="UP000053599"/>
    </source>
</evidence>
<protein>
    <submittedName>
        <fullName evidence="1">Uncharacterized protein</fullName>
    </submittedName>
</protein>